<feature type="disulfide bond" evidence="6">
    <location>
        <begin position="231"/>
        <end position="258"/>
    </location>
</feature>
<dbReference type="PROSITE" id="PS00023">
    <property type="entry name" value="FN2_1"/>
    <property type="match status" value="2"/>
</dbReference>
<dbReference type="Gene3D" id="2.10.10.10">
    <property type="entry name" value="Fibronectin, type II, collagen-binding"/>
    <property type="match status" value="8"/>
</dbReference>
<feature type="disulfide bond" evidence="6">
    <location>
        <begin position="217"/>
        <end position="243"/>
    </location>
</feature>
<dbReference type="SMART" id="SM00059">
    <property type="entry name" value="FN2"/>
    <property type="match status" value="8"/>
</dbReference>
<feature type="disulfide bond" evidence="6">
    <location>
        <begin position="73"/>
        <end position="100"/>
    </location>
</feature>
<keyword evidence="5 6" id="KW-1015">Disulfide bond</keyword>
<feature type="disulfide bond" evidence="6">
    <location>
        <begin position="285"/>
        <end position="312"/>
    </location>
</feature>
<feature type="domain" description="Fibronectin type-II" evidence="7">
    <location>
        <begin position="54"/>
        <end position="102"/>
    </location>
</feature>
<dbReference type="PANTHER" id="PTHR22918">
    <property type="entry name" value="SEMINAL PLASMA PROTEIN"/>
    <property type="match status" value="1"/>
</dbReference>
<feature type="disulfide bond" evidence="6">
    <location>
        <begin position="18"/>
        <end position="45"/>
    </location>
</feature>
<dbReference type="InterPro" id="IPR036943">
    <property type="entry name" value="FN_type2_sf"/>
</dbReference>
<feature type="disulfide bond" evidence="6">
    <location>
        <begin position="59"/>
        <end position="85"/>
    </location>
</feature>
<dbReference type="RefSeq" id="XP_015278210.1">
    <property type="nucleotide sequence ID" value="XM_015422724.1"/>
</dbReference>
<accession>A0ABM1KWX3</accession>
<dbReference type="SUPFAM" id="SSF57440">
    <property type="entry name" value="Kringle-like"/>
    <property type="match status" value="8"/>
</dbReference>
<evidence type="ECO:0000256" key="1">
    <source>
        <dbReference type="ARBA" id="ARBA00004613"/>
    </source>
</evidence>
<dbReference type="GeneID" id="107120080"/>
<feature type="disulfide bond" evidence="6">
    <location>
        <begin position="334"/>
        <end position="361"/>
    </location>
</feature>
<proteinExistence type="inferred from homology"/>
<dbReference type="CDD" id="cd00062">
    <property type="entry name" value="FN2"/>
    <property type="match status" value="8"/>
</dbReference>
<evidence type="ECO:0000256" key="3">
    <source>
        <dbReference type="ARBA" id="ARBA00022525"/>
    </source>
</evidence>
<gene>
    <name evidence="9" type="primary">LOC107120080</name>
</gene>
<feature type="disulfide bond" evidence="6">
    <location>
        <begin position="271"/>
        <end position="297"/>
    </location>
</feature>
<feature type="disulfide bond" evidence="6">
    <location>
        <begin position="375"/>
        <end position="401"/>
    </location>
</feature>
<feature type="domain" description="Fibronectin type-II" evidence="7">
    <location>
        <begin position="266"/>
        <end position="314"/>
    </location>
</feature>
<dbReference type="Pfam" id="PF00040">
    <property type="entry name" value="fn2"/>
    <property type="match status" value="8"/>
</dbReference>
<feature type="disulfide bond" evidence="6">
    <location>
        <begin position="176"/>
        <end position="203"/>
    </location>
</feature>
<feature type="disulfide bond" evidence="6">
    <location>
        <begin position="127"/>
        <end position="154"/>
    </location>
</feature>
<dbReference type="PROSITE" id="PS51092">
    <property type="entry name" value="FN2_2"/>
    <property type="match status" value="8"/>
</dbReference>
<name>A0ABM1KWX3_GEKJA</name>
<dbReference type="InterPro" id="IPR013806">
    <property type="entry name" value="Kringle-like"/>
</dbReference>
<evidence type="ECO:0000313" key="9">
    <source>
        <dbReference type="RefSeq" id="XP_015278210.1"/>
    </source>
</evidence>
<feature type="disulfide bond" evidence="6">
    <location>
        <begin position="320"/>
        <end position="346"/>
    </location>
</feature>
<comment type="subcellular location">
    <subcellularLocation>
        <location evidence="1">Secreted</location>
    </subcellularLocation>
</comment>
<evidence type="ECO:0000259" key="7">
    <source>
        <dbReference type="PROSITE" id="PS51092"/>
    </source>
</evidence>
<evidence type="ECO:0000313" key="8">
    <source>
        <dbReference type="Proteomes" id="UP000694871"/>
    </source>
</evidence>
<dbReference type="InterPro" id="IPR000562">
    <property type="entry name" value="FN_type2_dom"/>
</dbReference>
<feature type="disulfide bond" evidence="6">
    <location>
        <begin position="113"/>
        <end position="139"/>
    </location>
</feature>
<evidence type="ECO:0000256" key="4">
    <source>
        <dbReference type="ARBA" id="ARBA00022737"/>
    </source>
</evidence>
<organism evidence="8 9">
    <name type="scientific">Gekko japonicus</name>
    <name type="common">Schlegel's Japanese gecko</name>
    <dbReference type="NCBI Taxonomy" id="146911"/>
    <lineage>
        <taxon>Eukaryota</taxon>
        <taxon>Metazoa</taxon>
        <taxon>Chordata</taxon>
        <taxon>Craniata</taxon>
        <taxon>Vertebrata</taxon>
        <taxon>Euteleostomi</taxon>
        <taxon>Lepidosauria</taxon>
        <taxon>Squamata</taxon>
        <taxon>Bifurcata</taxon>
        <taxon>Gekkota</taxon>
        <taxon>Gekkonidae</taxon>
        <taxon>Gekkoninae</taxon>
        <taxon>Gekko</taxon>
    </lineage>
</organism>
<dbReference type="InterPro" id="IPR051666">
    <property type="entry name" value="SP_Capacitation_Regulator"/>
</dbReference>
<feature type="disulfide bond" evidence="6">
    <location>
        <begin position="389"/>
        <end position="416"/>
    </location>
</feature>
<feature type="disulfide bond" evidence="6">
    <location>
        <begin position="162"/>
        <end position="188"/>
    </location>
</feature>
<keyword evidence="3" id="KW-0964">Secreted</keyword>
<dbReference type="PRINTS" id="PR00013">
    <property type="entry name" value="FNTYPEII"/>
</dbReference>
<keyword evidence="4" id="KW-0677">Repeat</keyword>
<feature type="non-terminal residue" evidence="9">
    <location>
        <position position="1"/>
    </location>
</feature>
<keyword evidence="8" id="KW-1185">Reference proteome</keyword>
<comment type="similarity">
    <text evidence="2">Belongs to the seminal plasma protein family.</text>
</comment>
<feature type="domain" description="Fibronectin type-II" evidence="7">
    <location>
        <begin position="157"/>
        <end position="205"/>
    </location>
</feature>
<dbReference type="Proteomes" id="UP000694871">
    <property type="component" value="Unplaced"/>
</dbReference>
<dbReference type="PANTHER" id="PTHR22918:SF1">
    <property type="entry name" value="FIBRONECTIN TYPE-II DOMAIN-CONTAINING PROTEIN"/>
    <property type="match status" value="1"/>
</dbReference>
<evidence type="ECO:0000256" key="6">
    <source>
        <dbReference type="PROSITE-ProRule" id="PRU00479"/>
    </source>
</evidence>
<sequence>PRPCVLPFIYSSKAYSSCTADGSQNKRLWCATTGNYDRHPEWKYCALTEYGGNSGGQPCVFPFTYKGQTFYSCTNKDAQIGRFWCATTGSYDKDEKWSYCADKRLYANQIGACVFPFIYNGKRYSSCTTAGASTGKLWCSLTNNYDTHRKWTYCDPSEPRPCHFPFIFKGKSYSACTHEGAGDGQLWCATTANYDTDSKWKACSQQEYEGNSNGQVCVFPFTYKNRTFYTCTNEDTKGGRFWCATTGSYDKDKKWSYCADTRQHGNNMGPCVFPFVYKSKTYSSCTTAGASTGKLWCSLTSNYDTDPKWTYCDPSEPRPCHFPFIFKGKSYSTCTKEGSGDGQLWCATTADYNKDSKWKACALQEYEGSSNGQACVFPFIYKSRTFYTCTSEDTGDGRFWCATTGNYDQDKKWSYCADTGDQQQPSDDYCNSSNEI</sequence>
<feature type="disulfide bond" evidence="6">
    <location>
        <begin position="4"/>
        <end position="30"/>
    </location>
</feature>
<feature type="domain" description="Fibronectin type-II" evidence="7">
    <location>
        <begin position="370"/>
        <end position="418"/>
    </location>
</feature>
<feature type="domain" description="Fibronectin type-II" evidence="7">
    <location>
        <begin position="1"/>
        <end position="47"/>
    </location>
</feature>
<reference evidence="9" key="1">
    <citation type="submission" date="2025-08" db="UniProtKB">
        <authorList>
            <consortium name="RefSeq"/>
        </authorList>
    </citation>
    <scope>IDENTIFICATION</scope>
</reference>
<evidence type="ECO:0000256" key="5">
    <source>
        <dbReference type="ARBA" id="ARBA00023157"/>
    </source>
</evidence>
<evidence type="ECO:0000256" key="2">
    <source>
        <dbReference type="ARBA" id="ARBA00010011"/>
    </source>
</evidence>
<feature type="domain" description="Fibronectin type-II" evidence="7">
    <location>
        <begin position="212"/>
        <end position="260"/>
    </location>
</feature>
<feature type="domain" description="Fibronectin type-II" evidence="7">
    <location>
        <begin position="315"/>
        <end position="363"/>
    </location>
</feature>
<feature type="domain" description="Fibronectin type-II" evidence="7">
    <location>
        <begin position="108"/>
        <end position="156"/>
    </location>
</feature>
<protein>
    <submittedName>
        <fullName evidence="9">Fibronectin-like</fullName>
    </submittedName>
</protein>